<evidence type="ECO:0000256" key="2">
    <source>
        <dbReference type="ARBA" id="ARBA00007193"/>
    </source>
</evidence>
<dbReference type="Gene3D" id="1.10.287.770">
    <property type="entry name" value="YojJ-like"/>
    <property type="match status" value="1"/>
</dbReference>
<name>A0A2G9V3E0_TELCI</name>
<proteinExistence type="inferred from homology"/>
<evidence type="ECO:0000256" key="13">
    <source>
        <dbReference type="RuleBase" id="RU000679"/>
    </source>
</evidence>
<organism evidence="14 15">
    <name type="scientific">Teladorsagia circumcincta</name>
    <name type="common">Brown stomach worm</name>
    <name type="synonym">Ostertagia circumcincta</name>
    <dbReference type="NCBI Taxonomy" id="45464"/>
    <lineage>
        <taxon>Eukaryota</taxon>
        <taxon>Metazoa</taxon>
        <taxon>Ecdysozoa</taxon>
        <taxon>Nematoda</taxon>
        <taxon>Chromadorea</taxon>
        <taxon>Rhabditida</taxon>
        <taxon>Rhabditina</taxon>
        <taxon>Rhabditomorpha</taxon>
        <taxon>Strongyloidea</taxon>
        <taxon>Trichostrongylidae</taxon>
        <taxon>Teladorsagia</taxon>
    </lineage>
</organism>
<keyword evidence="6" id="KW-1133">Transmembrane helix</keyword>
<dbReference type="Pfam" id="PF00858">
    <property type="entry name" value="ASC"/>
    <property type="match status" value="1"/>
</dbReference>
<dbReference type="Proteomes" id="UP000230423">
    <property type="component" value="Unassembled WGS sequence"/>
</dbReference>
<evidence type="ECO:0000256" key="5">
    <source>
        <dbReference type="ARBA" id="ARBA00022692"/>
    </source>
</evidence>
<evidence type="ECO:0000256" key="7">
    <source>
        <dbReference type="ARBA" id="ARBA00023053"/>
    </source>
</evidence>
<evidence type="ECO:0000256" key="9">
    <source>
        <dbReference type="ARBA" id="ARBA00023136"/>
    </source>
</evidence>
<dbReference type="PRINTS" id="PR01078">
    <property type="entry name" value="AMINACHANNEL"/>
</dbReference>
<accession>A0A2G9V3E0</accession>
<gene>
    <name evidence="14" type="ORF">TELCIR_00910</name>
</gene>
<dbReference type="OrthoDB" id="5874059at2759"/>
<evidence type="ECO:0000256" key="8">
    <source>
        <dbReference type="ARBA" id="ARBA00023065"/>
    </source>
</evidence>
<dbReference type="GO" id="GO:0015280">
    <property type="term" value="F:ligand-gated sodium channel activity"/>
    <property type="evidence" value="ECO:0007669"/>
    <property type="project" value="TreeGrafter"/>
</dbReference>
<keyword evidence="11 13" id="KW-0739">Sodium transport</keyword>
<evidence type="ECO:0008006" key="16">
    <source>
        <dbReference type="Google" id="ProtNLM"/>
    </source>
</evidence>
<dbReference type="PANTHER" id="PTHR11690:SF1">
    <property type="entry name" value="DEGENERIN LIKE"/>
    <property type="match status" value="1"/>
</dbReference>
<evidence type="ECO:0000313" key="15">
    <source>
        <dbReference type="Proteomes" id="UP000230423"/>
    </source>
</evidence>
<evidence type="ECO:0000256" key="10">
    <source>
        <dbReference type="ARBA" id="ARBA00023180"/>
    </source>
</evidence>
<dbReference type="AlphaFoldDB" id="A0A2G9V3E0"/>
<keyword evidence="5 13" id="KW-0812">Transmembrane</keyword>
<evidence type="ECO:0000256" key="11">
    <source>
        <dbReference type="ARBA" id="ARBA00023201"/>
    </source>
</evidence>
<keyword evidence="3 13" id="KW-0813">Transport</keyword>
<dbReference type="PANTHER" id="PTHR11690">
    <property type="entry name" value="AMILORIDE-SENSITIVE SODIUM CHANNEL-RELATED"/>
    <property type="match status" value="1"/>
</dbReference>
<evidence type="ECO:0000256" key="6">
    <source>
        <dbReference type="ARBA" id="ARBA00022989"/>
    </source>
</evidence>
<sequence>MFVVTVVALFFTYYVLVEYLAYQTITHLTVIQNDSLLLPSIHVCPKNPDHLNYEVLFADIEQRVGSVTFDLKRDILLYFIAACGFLNTKVETWSATRIWLTEPVVDQWIGNRSMVEMFQFVFDGNGIQCDDVSNSNELVDHSCSNLSVQVFSDCVMMKCCAHFKPHYVMLRGSAGQMLNKVNQSKYSVVYYYAKNYKQICRMKIQHKTKRQYAIYFGDQWPEIAIFPRIYVTKDEFVLANVGLRKVKMMPRTDVCSIDPHSRGRATCYVNRWLEENLLNPLNCTLPAMRDLRSAKGYEVCSPHVVIANYRQIITAYTLQNRCDPNCDRWDQGFQYWTSVEKNLGVFRLDVFYGDLSYEEYEEIAMLSYPGFISQIGGQLGLFLDVRMSVAQERTDECKN</sequence>
<keyword evidence="15" id="KW-1185">Reference proteome</keyword>
<evidence type="ECO:0000256" key="12">
    <source>
        <dbReference type="ARBA" id="ARBA00023303"/>
    </source>
</evidence>
<dbReference type="GO" id="GO:0005886">
    <property type="term" value="C:plasma membrane"/>
    <property type="evidence" value="ECO:0007669"/>
    <property type="project" value="TreeGrafter"/>
</dbReference>
<evidence type="ECO:0000256" key="3">
    <source>
        <dbReference type="ARBA" id="ARBA00022448"/>
    </source>
</evidence>
<keyword evidence="10" id="KW-0325">Glycoprotein</keyword>
<comment type="similarity">
    <text evidence="2 13">Belongs to the amiloride-sensitive sodium channel (TC 1.A.6) family.</text>
</comment>
<evidence type="ECO:0000313" key="14">
    <source>
        <dbReference type="EMBL" id="PIO76998.1"/>
    </source>
</evidence>
<keyword evidence="7" id="KW-0915">Sodium</keyword>
<keyword evidence="9" id="KW-0472">Membrane</keyword>
<evidence type="ECO:0000256" key="1">
    <source>
        <dbReference type="ARBA" id="ARBA00004141"/>
    </source>
</evidence>
<keyword evidence="4 13" id="KW-0894">Sodium channel</keyword>
<keyword evidence="8 13" id="KW-0406">Ion transport</keyword>
<protein>
    <recommendedName>
        <fullName evidence="16">Amiloride-sensitive sodium channel</fullName>
    </recommendedName>
</protein>
<dbReference type="EMBL" id="KZ345017">
    <property type="protein sequence ID" value="PIO76998.1"/>
    <property type="molecule type" value="Genomic_DNA"/>
</dbReference>
<reference evidence="14 15" key="1">
    <citation type="submission" date="2015-09" db="EMBL/GenBank/DDBJ databases">
        <title>Draft genome of the parasitic nematode Teladorsagia circumcincta isolate WARC Sus (inbred).</title>
        <authorList>
            <person name="Mitreva M."/>
        </authorList>
    </citation>
    <scope>NUCLEOTIDE SEQUENCE [LARGE SCALE GENOMIC DNA]</scope>
    <source>
        <strain evidence="14 15">S</strain>
    </source>
</reference>
<dbReference type="InterPro" id="IPR001873">
    <property type="entry name" value="ENaC"/>
</dbReference>
<keyword evidence="12 13" id="KW-0407">Ion channel</keyword>
<comment type="subcellular location">
    <subcellularLocation>
        <location evidence="1">Membrane</location>
        <topology evidence="1">Multi-pass membrane protein</topology>
    </subcellularLocation>
</comment>
<evidence type="ECO:0000256" key="4">
    <source>
        <dbReference type="ARBA" id="ARBA00022461"/>
    </source>
</evidence>